<feature type="compositionally biased region" description="Basic residues" evidence="1">
    <location>
        <begin position="34"/>
        <end position="43"/>
    </location>
</feature>
<protein>
    <submittedName>
        <fullName evidence="3">Uncharacterized protein</fullName>
    </submittedName>
</protein>
<keyword evidence="2" id="KW-1133">Transmembrane helix</keyword>
<dbReference type="KEGG" id="aja:AJAP_29620"/>
<feature type="region of interest" description="Disordered" evidence="1">
    <location>
        <begin position="34"/>
        <end position="58"/>
    </location>
</feature>
<dbReference type="Proteomes" id="UP000028492">
    <property type="component" value="Chromosome"/>
</dbReference>
<feature type="transmembrane region" description="Helical" evidence="2">
    <location>
        <begin position="61"/>
        <end position="83"/>
    </location>
</feature>
<name>A0A075UWY9_9PSEU</name>
<accession>A0A075UWY9</accession>
<sequence>MDEEDRRIETHPDLMNPDWQKHAERDAWLGAKKELKKKRRKQQKAAAASGGGYSAPGTSRWPGIAALVGLIVLVVAAVTVNAVQERGVNETPWFPLDEAQISRIVTNA</sequence>
<dbReference type="RefSeq" id="WP_038517248.1">
    <property type="nucleotide sequence ID" value="NZ_CP008953.1"/>
</dbReference>
<reference evidence="3 4" key="1">
    <citation type="journal article" date="2014" name="J. Biotechnol.">
        <title>Complete genome sequence of the actinobacterium Amycolatopsis japonica MG417-CF17(T) (=DSM 44213T) producing (S,S)-N,N'-ethylenediaminedisuccinic acid.</title>
        <authorList>
            <person name="Stegmann E."/>
            <person name="Albersmeier A."/>
            <person name="Spohn M."/>
            <person name="Gert H."/>
            <person name="Weber T."/>
            <person name="Wohlleben W."/>
            <person name="Kalinowski J."/>
            <person name="Ruckert C."/>
        </authorList>
    </citation>
    <scope>NUCLEOTIDE SEQUENCE [LARGE SCALE GENOMIC DNA]</scope>
    <source>
        <strain evidence="4">MG417-CF17 (DSM 44213)</strain>
    </source>
</reference>
<evidence type="ECO:0000313" key="4">
    <source>
        <dbReference type="Proteomes" id="UP000028492"/>
    </source>
</evidence>
<dbReference type="HOGENOM" id="CLU_2340654_0_0_11"/>
<evidence type="ECO:0000256" key="2">
    <source>
        <dbReference type="SAM" id="Phobius"/>
    </source>
</evidence>
<dbReference type="STRING" id="208439.AJAP_29620"/>
<gene>
    <name evidence="3" type="ORF">AJAP_29620</name>
</gene>
<keyword evidence="4" id="KW-1185">Reference proteome</keyword>
<keyword evidence="2" id="KW-0472">Membrane</keyword>
<dbReference type="EMBL" id="CP008953">
    <property type="protein sequence ID" value="AIG78757.1"/>
    <property type="molecule type" value="Genomic_DNA"/>
</dbReference>
<evidence type="ECO:0000313" key="3">
    <source>
        <dbReference type="EMBL" id="AIG78757.1"/>
    </source>
</evidence>
<organism evidence="3 4">
    <name type="scientific">Amycolatopsis japonica</name>
    <dbReference type="NCBI Taxonomy" id="208439"/>
    <lineage>
        <taxon>Bacteria</taxon>
        <taxon>Bacillati</taxon>
        <taxon>Actinomycetota</taxon>
        <taxon>Actinomycetes</taxon>
        <taxon>Pseudonocardiales</taxon>
        <taxon>Pseudonocardiaceae</taxon>
        <taxon>Amycolatopsis</taxon>
        <taxon>Amycolatopsis japonica group</taxon>
    </lineage>
</organism>
<proteinExistence type="predicted"/>
<dbReference type="AlphaFoldDB" id="A0A075UWY9"/>
<feature type="region of interest" description="Disordered" evidence="1">
    <location>
        <begin position="1"/>
        <end position="22"/>
    </location>
</feature>
<evidence type="ECO:0000256" key="1">
    <source>
        <dbReference type="SAM" id="MobiDB-lite"/>
    </source>
</evidence>
<feature type="compositionally biased region" description="Basic and acidic residues" evidence="1">
    <location>
        <begin position="1"/>
        <end position="12"/>
    </location>
</feature>
<dbReference type="eggNOG" id="ENOG50346DT">
    <property type="taxonomic scope" value="Bacteria"/>
</dbReference>
<keyword evidence="2" id="KW-0812">Transmembrane</keyword>